<dbReference type="GO" id="GO:0050660">
    <property type="term" value="F:flavin adenine dinucleotide binding"/>
    <property type="evidence" value="ECO:0007669"/>
    <property type="project" value="InterPro"/>
</dbReference>
<sequence length="502" mass="56958">MKNSHVDWNYTSVNDNYTSQYAKSRAVEMTRGKMLGGSSSLNFMVYVRGNPHDFDVWADTVKDKNWKYKKVLPYFKKSERLTDSSIQSSYYGAYHNYKGYMGVQRQYHPDVDGYMQAYKELGNKIVIDTSTGDLGYTQPLFTISDGTRQSTSYAFLSPIKDRINLHVWKNTLVTKIIFDANHNAVAIEALTSDNRKVTVKARREIIVSAGSINTPQLLMLSGIGPKKHLQEMNIPVISDLPVGENFQDHQGALLAFKMGKLPSSQPPPNPHQFPIPLIIGYAALNKTQNYPDYQNLNHIIRDPATLLGFCTFTFGFEDALCRQLNETCEGHEVLLAVPNTMHPKSRGKILLKSKDPKDYPLIHGGYYSNPDDLENEVTYIEDVIRVINTTYFKEVNAELVRFDLPACAGYEWGSREYWKCYSRELLITIYHYTGTCAMGSVVDSRLRVNGVRRLRVVDASVMPFITSGNINAPTIMIGEKAADMIKEDNNIFSFLKHILNIF</sequence>
<dbReference type="InterPro" id="IPR007867">
    <property type="entry name" value="GMC_OxRtase_C"/>
</dbReference>
<comment type="similarity">
    <text evidence="2 6">Belongs to the GMC oxidoreductase family.</text>
</comment>
<dbReference type="Gene3D" id="3.30.560.10">
    <property type="entry name" value="Glucose Oxidase, domain 3"/>
    <property type="match status" value="1"/>
</dbReference>
<feature type="domain" description="Glucose-methanol-choline oxidoreductase N-terminal" evidence="8">
    <location>
        <begin position="210"/>
        <end position="224"/>
    </location>
</feature>
<protein>
    <recommendedName>
        <fullName evidence="7 8">Glucose-methanol-choline oxidoreductase N-terminal domain-containing protein</fullName>
    </recommendedName>
</protein>
<dbReference type="Gene3D" id="3.50.50.60">
    <property type="entry name" value="FAD/NAD(P)-binding domain"/>
    <property type="match status" value="1"/>
</dbReference>
<dbReference type="Proteomes" id="UP001153714">
    <property type="component" value="Chromosome 15"/>
</dbReference>
<dbReference type="InterPro" id="IPR000172">
    <property type="entry name" value="GMC_OxRdtase_N"/>
</dbReference>
<evidence type="ECO:0000256" key="3">
    <source>
        <dbReference type="ARBA" id="ARBA00022630"/>
    </source>
</evidence>
<reference evidence="9" key="2">
    <citation type="submission" date="2022-10" db="EMBL/GenBank/DDBJ databases">
        <authorList>
            <consortium name="ENA_rothamsted_submissions"/>
            <consortium name="culmorum"/>
            <person name="King R."/>
        </authorList>
    </citation>
    <scope>NUCLEOTIDE SEQUENCE</scope>
</reference>
<keyword evidence="3 6" id="KW-0285">Flavoprotein</keyword>
<evidence type="ECO:0000256" key="1">
    <source>
        <dbReference type="ARBA" id="ARBA00001974"/>
    </source>
</evidence>
<evidence type="ECO:0000259" key="8">
    <source>
        <dbReference type="PROSITE" id="PS00624"/>
    </source>
</evidence>
<dbReference type="SUPFAM" id="SSF54373">
    <property type="entry name" value="FAD-linked reductases, C-terminal domain"/>
    <property type="match status" value="1"/>
</dbReference>
<evidence type="ECO:0000256" key="4">
    <source>
        <dbReference type="ARBA" id="ARBA00022827"/>
    </source>
</evidence>
<evidence type="ECO:0000256" key="2">
    <source>
        <dbReference type="ARBA" id="ARBA00010790"/>
    </source>
</evidence>
<evidence type="ECO:0000259" key="7">
    <source>
        <dbReference type="PROSITE" id="PS00623"/>
    </source>
</evidence>
<dbReference type="AlphaFoldDB" id="A0A9P0C641"/>
<dbReference type="EMBL" id="OU893346">
    <property type="protein sequence ID" value="CAH0751154.1"/>
    <property type="molecule type" value="Genomic_DNA"/>
</dbReference>
<dbReference type="PANTHER" id="PTHR11552">
    <property type="entry name" value="GLUCOSE-METHANOL-CHOLINE GMC OXIDOREDUCTASE"/>
    <property type="match status" value="1"/>
</dbReference>
<dbReference type="InterPro" id="IPR036188">
    <property type="entry name" value="FAD/NAD-bd_sf"/>
</dbReference>
<dbReference type="PIRSF" id="PIRSF000137">
    <property type="entry name" value="Alcohol_oxidase"/>
    <property type="match status" value="1"/>
</dbReference>
<dbReference type="OrthoDB" id="269227at2759"/>
<evidence type="ECO:0000256" key="5">
    <source>
        <dbReference type="PIRSR" id="PIRSR000137-2"/>
    </source>
</evidence>
<dbReference type="PROSITE" id="PS00624">
    <property type="entry name" value="GMC_OXRED_2"/>
    <property type="match status" value="1"/>
</dbReference>
<feature type="domain" description="Glucose-methanol-choline oxidoreductase N-terminal" evidence="7">
    <location>
        <begin position="32"/>
        <end position="55"/>
    </location>
</feature>
<accession>A0A9P0C641</accession>
<dbReference type="InterPro" id="IPR012132">
    <property type="entry name" value="GMC_OxRdtase"/>
</dbReference>
<proteinExistence type="inferred from homology"/>
<dbReference type="Pfam" id="PF05199">
    <property type="entry name" value="GMC_oxred_C"/>
    <property type="match status" value="1"/>
</dbReference>
<evidence type="ECO:0000313" key="9">
    <source>
        <dbReference type="EMBL" id="CAH0751154.1"/>
    </source>
</evidence>
<evidence type="ECO:0000313" key="10">
    <source>
        <dbReference type="Proteomes" id="UP001153714"/>
    </source>
</evidence>
<name>A0A9P0C641_9NEOP</name>
<keyword evidence="4 5" id="KW-0274">FAD</keyword>
<dbReference type="GO" id="GO:0016614">
    <property type="term" value="F:oxidoreductase activity, acting on CH-OH group of donors"/>
    <property type="evidence" value="ECO:0007669"/>
    <property type="project" value="InterPro"/>
</dbReference>
<dbReference type="Pfam" id="PF00732">
    <property type="entry name" value="GMC_oxred_N"/>
    <property type="match status" value="1"/>
</dbReference>
<evidence type="ECO:0000256" key="6">
    <source>
        <dbReference type="RuleBase" id="RU003968"/>
    </source>
</evidence>
<organism evidence="9 10">
    <name type="scientific">Diatraea saccharalis</name>
    <name type="common">sugarcane borer</name>
    <dbReference type="NCBI Taxonomy" id="40085"/>
    <lineage>
        <taxon>Eukaryota</taxon>
        <taxon>Metazoa</taxon>
        <taxon>Ecdysozoa</taxon>
        <taxon>Arthropoda</taxon>
        <taxon>Hexapoda</taxon>
        <taxon>Insecta</taxon>
        <taxon>Pterygota</taxon>
        <taxon>Neoptera</taxon>
        <taxon>Endopterygota</taxon>
        <taxon>Lepidoptera</taxon>
        <taxon>Glossata</taxon>
        <taxon>Ditrysia</taxon>
        <taxon>Pyraloidea</taxon>
        <taxon>Crambidae</taxon>
        <taxon>Crambinae</taxon>
        <taxon>Diatraea</taxon>
    </lineage>
</organism>
<reference evidence="9" key="1">
    <citation type="submission" date="2021-12" db="EMBL/GenBank/DDBJ databases">
        <authorList>
            <person name="King R."/>
        </authorList>
    </citation>
    <scope>NUCLEOTIDE SEQUENCE</scope>
</reference>
<comment type="cofactor">
    <cofactor evidence="1 5">
        <name>FAD</name>
        <dbReference type="ChEBI" id="CHEBI:57692"/>
    </cofactor>
</comment>
<keyword evidence="10" id="KW-1185">Reference proteome</keyword>
<feature type="binding site" evidence="5">
    <location>
        <position position="173"/>
    </location>
    <ligand>
        <name>FAD</name>
        <dbReference type="ChEBI" id="CHEBI:57692"/>
    </ligand>
</feature>
<dbReference type="PANTHER" id="PTHR11552:SF147">
    <property type="entry name" value="CHOLINE DEHYDROGENASE, MITOCHONDRIAL"/>
    <property type="match status" value="1"/>
</dbReference>
<feature type="binding site" evidence="5">
    <location>
        <begin position="42"/>
        <end position="45"/>
    </location>
    <ligand>
        <name>FAD</name>
        <dbReference type="ChEBI" id="CHEBI:57692"/>
    </ligand>
</feature>
<gene>
    <name evidence="9" type="ORF">DIATSA_LOCUS4400</name>
</gene>
<dbReference type="SUPFAM" id="SSF51905">
    <property type="entry name" value="FAD/NAD(P)-binding domain"/>
    <property type="match status" value="1"/>
</dbReference>
<dbReference type="PROSITE" id="PS00623">
    <property type="entry name" value="GMC_OXRED_1"/>
    <property type="match status" value="1"/>
</dbReference>